<protein>
    <submittedName>
        <fullName evidence="2">Uncharacterized protein</fullName>
    </submittedName>
</protein>
<feature type="transmembrane region" description="Helical" evidence="1">
    <location>
        <begin position="16"/>
        <end position="35"/>
    </location>
</feature>
<organism evidence="2 3">
    <name type="scientific">Gottfriedia solisilvae</name>
    <dbReference type="NCBI Taxonomy" id="1516104"/>
    <lineage>
        <taxon>Bacteria</taxon>
        <taxon>Bacillati</taxon>
        <taxon>Bacillota</taxon>
        <taxon>Bacilli</taxon>
        <taxon>Bacillales</taxon>
        <taxon>Bacillaceae</taxon>
        <taxon>Gottfriedia</taxon>
    </lineage>
</organism>
<evidence type="ECO:0000313" key="3">
    <source>
        <dbReference type="Proteomes" id="UP000626244"/>
    </source>
</evidence>
<comment type="caution">
    <text evidence="2">The sequence shown here is derived from an EMBL/GenBank/DDBJ whole genome shotgun (WGS) entry which is preliminary data.</text>
</comment>
<evidence type="ECO:0000313" key="2">
    <source>
        <dbReference type="EMBL" id="GGI12883.1"/>
    </source>
</evidence>
<keyword evidence="3" id="KW-1185">Reference proteome</keyword>
<dbReference type="AlphaFoldDB" id="A0A8J3AEK5"/>
<sequence>MDSKNKIFRTMSYSKSFFWMSIVFNILTIPLAYFIGVMGTDSATNDAEMWQGFLFGFLFIQAIPILLLITSIVVLILRKRINGKRSKKSL</sequence>
<dbReference type="Proteomes" id="UP000626244">
    <property type="component" value="Unassembled WGS sequence"/>
</dbReference>
<feature type="transmembrane region" description="Helical" evidence="1">
    <location>
        <begin position="55"/>
        <end position="77"/>
    </location>
</feature>
<gene>
    <name evidence="2" type="ORF">GCM10007380_15140</name>
</gene>
<keyword evidence="1" id="KW-1133">Transmembrane helix</keyword>
<accession>A0A8J3AEK5</accession>
<dbReference type="EMBL" id="BMHB01000001">
    <property type="protein sequence ID" value="GGI12883.1"/>
    <property type="molecule type" value="Genomic_DNA"/>
</dbReference>
<dbReference type="RefSeq" id="WP_087997910.1">
    <property type="nucleotide sequence ID" value="NZ_BMHB01000001.1"/>
</dbReference>
<name>A0A8J3AEK5_9BACI</name>
<reference evidence="3" key="1">
    <citation type="journal article" date="2019" name="Int. J. Syst. Evol. Microbiol.">
        <title>The Global Catalogue of Microorganisms (GCM) 10K type strain sequencing project: providing services to taxonomists for standard genome sequencing and annotation.</title>
        <authorList>
            <consortium name="The Broad Institute Genomics Platform"/>
            <consortium name="The Broad Institute Genome Sequencing Center for Infectious Disease"/>
            <person name="Wu L."/>
            <person name="Ma J."/>
        </authorList>
    </citation>
    <scope>NUCLEOTIDE SEQUENCE [LARGE SCALE GENOMIC DNA]</scope>
    <source>
        <strain evidence="3">CGMCC 1.14993</strain>
    </source>
</reference>
<keyword evidence="1" id="KW-0472">Membrane</keyword>
<keyword evidence="1" id="KW-0812">Transmembrane</keyword>
<dbReference type="OrthoDB" id="2943336at2"/>
<proteinExistence type="predicted"/>
<evidence type="ECO:0000256" key="1">
    <source>
        <dbReference type="SAM" id="Phobius"/>
    </source>
</evidence>